<gene>
    <name evidence="1" type="primary">rbpA</name>
    <name evidence="3" type="ORF">GA0070614_0148</name>
</gene>
<evidence type="ECO:0000313" key="4">
    <source>
        <dbReference type="Proteomes" id="UP000198215"/>
    </source>
</evidence>
<dbReference type="GO" id="GO:0001000">
    <property type="term" value="F:bacterial-type RNA polymerase core enzyme binding"/>
    <property type="evidence" value="ECO:0007669"/>
    <property type="project" value="UniProtKB-UniRule"/>
</dbReference>
<evidence type="ECO:0000256" key="1">
    <source>
        <dbReference type="HAMAP-Rule" id="MF_01483"/>
    </source>
</evidence>
<dbReference type="Pfam" id="PF13397">
    <property type="entry name" value="RbpA"/>
    <property type="match status" value="1"/>
</dbReference>
<accession>A0A1C5GQ60</accession>
<evidence type="ECO:0000256" key="2">
    <source>
        <dbReference type="SAM" id="MobiDB-lite"/>
    </source>
</evidence>
<name>A0A1C5GQ60_9ACTN</name>
<sequence length="173" mass="19195">MRAETRIRFDPAGDDPAGYRSWAATLAGATGPVTDPGGNAPAATGRYTEKTSTTNEGKSIMGERMLRGSRLGAVSYESDRNTELAPRQTREYLCAKGHQFEVPFAVDAEVPTTWECKFDGSVARLVDGTEPEQKKAKPPRTHWDMLLERRSIAELEDILAERLQEVRTRRGRA</sequence>
<keyword evidence="1" id="KW-0804">Transcription</keyword>
<comment type="subunit">
    <text evidence="1">Forms a complex with the RNAP catalytic core and with free principal sigma factors.</text>
</comment>
<dbReference type="Gene3D" id="2.20.28.270">
    <property type="entry name" value="RNA polymerase-binding protein A"/>
    <property type="match status" value="1"/>
</dbReference>
<dbReference type="GO" id="GO:0045893">
    <property type="term" value="P:positive regulation of DNA-templated transcription"/>
    <property type="evidence" value="ECO:0007669"/>
    <property type="project" value="UniProtKB-UniRule"/>
</dbReference>
<dbReference type="EMBL" id="LT607753">
    <property type="protein sequence ID" value="SCG35241.1"/>
    <property type="molecule type" value="Genomic_DNA"/>
</dbReference>
<dbReference type="HAMAP" id="MF_01483">
    <property type="entry name" value="RbpA"/>
    <property type="match status" value="1"/>
</dbReference>
<evidence type="ECO:0000313" key="3">
    <source>
        <dbReference type="EMBL" id="SCG35241.1"/>
    </source>
</evidence>
<keyword evidence="1" id="KW-0805">Transcription regulation</keyword>
<dbReference type="InterPro" id="IPR038638">
    <property type="entry name" value="RbpA_sf"/>
</dbReference>
<reference evidence="4" key="1">
    <citation type="submission" date="2016-06" db="EMBL/GenBank/DDBJ databases">
        <authorList>
            <person name="Varghese N."/>
            <person name="Submissions Spin"/>
        </authorList>
    </citation>
    <scope>NUCLEOTIDE SEQUENCE [LARGE SCALE GENOMIC DNA]</scope>
    <source>
        <strain evidence="4">DSM 45161</strain>
    </source>
</reference>
<organism evidence="3 4">
    <name type="scientific">Micromonospora coxensis</name>
    <dbReference type="NCBI Taxonomy" id="356852"/>
    <lineage>
        <taxon>Bacteria</taxon>
        <taxon>Bacillati</taxon>
        <taxon>Actinomycetota</taxon>
        <taxon>Actinomycetes</taxon>
        <taxon>Micromonosporales</taxon>
        <taxon>Micromonosporaceae</taxon>
        <taxon>Micromonospora</taxon>
    </lineage>
</organism>
<comment type="caution">
    <text evidence="1">Lacks conserved residue(s) required for the propagation of feature annotation.</text>
</comment>
<dbReference type="Proteomes" id="UP000198215">
    <property type="component" value="Chromosome I"/>
</dbReference>
<keyword evidence="4" id="KW-1185">Reference proteome</keyword>
<dbReference type="InterPro" id="IPR025182">
    <property type="entry name" value="RNApol-bd_RbpA"/>
</dbReference>
<feature type="region of interest" description="Disordered" evidence="2">
    <location>
        <begin position="29"/>
        <end position="56"/>
    </location>
</feature>
<comment type="similarity">
    <text evidence="1">Belongs to the RNA polymerase-binding protein RbpA family.</text>
</comment>
<protein>
    <recommendedName>
        <fullName evidence="1">RNA polymerase-binding protein RbpA</fullName>
    </recommendedName>
</protein>
<comment type="function">
    <text evidence="1">Binds to RNA polymerase (RNAP), stimulating transcription from principal, but not alternative sigma factor promoters.</text>
</comment>
<dbReference type="AlphaFoldDB" id="A0A1C5GQ60"/>
<proteinExistence type="inferred from homology"/>